<evidence type="ECO:0000313" key="4">
    <source>
        <dbReference type="Proteomes" id="UP000623467"/>
    </source>
</evidence>
<proteinExistence type="predicted"/>
<dbReference type="AlphaFoldDB" id="A0A8H6Y686"/>
<comment type="caution">
    <text evidence="3">The sequence shown here is derived from an EMBL/GenBank/DDBJ whole genome shotgun (WGS) entry which is preliminary data.</text>
</comment>
<reference evidence="3" key="1">
    <citation type="submission" date="2020-05" db="EMBL/GenBank/DDBJ databases">
        <title>Mycena genomes resolve the evolution of fungal bioluminescence.</title>
        <authorList>
            <person name="Tsai I.J."/>
        </authorList>
    </citation>
    <scope>NUCLEOTIDE SEQUENCE</scope>
    <source>
        <strain evidence="3">160909Yilan</strain>
    </source>
</reference>
<feature type="region of interest" description="Disordered" evidence="1">
    <location>
        <begin position="104"/>
        <end position="209"/>
    </location>
</feature>
<dbReference type="Proteomes" id="UP000623467">
    <property type="component" value="Unassembled WGS sequence"/>
</dbReference>
<protein>
    <recommendedName>
        <fullName evidence="2">BOD1/SHG1 domain-containing protein</fullName>
    </recommendedName>
</protein>
<keyword evidence="4" id="KW-1185">Reference proteome</keyword>
<feature type="compositionally biased region" description="Pro residues" evidence="1">
    <location>
        <begin position="117"/>
        <end position="131"/>
    </location>
</feature>
<gene>
    <name evidence="3" type="ORF">MSAN_01416300</name>
</gene>
<feature type="domain" description="BOD1/SHG1" evidence="2">
    <location>
        <begin position="9"/>
        <end position="105"/>
    </location>
</feature>
<dbReference type="InterPro" id="IPR055264">
    <property type="entry name" value="BOD1/SHG1_dom"/>
</dbReference>
<dbReference type="EMBL" id="JACAZH010000011">
    <property type="protein sequence ID" value="KAF7355008.1"/>
    <property type="molecule type" value="Genomic_DNA"/>
</dbReference>
<evidence type="ECO:0000313" key="3">
    <source>
        <dbReference type="EMBL" id="KAF7355008.1"/>
    </source>
</evidence>
<dbReference type="OrthoDB" id="5579731at2759"/>
<sequence>MPISDPSDLVAEFKKSGEFDKLRRELLANSQLSNGFEAFKARVEEIARERLGSGQMAYTAPEHVHKELMQEINRFPIVERFASEAPMLSDSAFKDGIRASLQRILREDRGQKDPPASAEPPSQPSVPPPIDSVPSVKEGEGASAPAPPVLPLQEPSVVPPVPPGTAPEAQLAGKETDVDTINLAPLTDAPETVMSSPKSSPLSSPPGPS</sequence>
<name>A0A8H6Y686_9AGAR</name>
<evidence type="ECO:0000259" key="2">
    <source>
        <dbReference type="Pfam" id="PF05205"/>
    </source>
</evidence>
<evidence type="ECO:0000256" key="1">
    <source>
        <dbReference type="SAM" id="MobiDB-lite"/>
    </source>
</evidence>
<organism evidence="3 4">
    <name type="scientific">Mycena sanguinolenta</name>
    <dbReference type="NCBI Taxonomy" id="230812"/>
    <lineage>
        <taxon>Eukaryota</taxon>
        <taxon>Fungi</taxon>
        <taxon>Dikarya</taxon>
        <taxon>Basidiomycota</taxon>
        <taxon>Agaricomycotina</taxon>
        <taxon>Agaricomycetes</taxon>
        <taxon>Agaricomycetidae</taxon>
        <taxon>Agaricales</taxon>
        <taxon>Marasmiineae</taxon>
        <taxon>Mycenaceae</taxon>
        <taxon>Mycena</taxon>
    </lineage>
</organism>
<dbReference type="Pfam" id="PF05205">
    <property type="entry name" value="COMPASS-Shg1"/>
    <property type="match status" value="1"/>
</dbReference>
<accession>A0A8H6Y686</accession>